<dbReference type="GO" id="GO:0006574">
    <property type="term" value="P:L-valine catabolic process"/>
    <property type="evidence" value="ECO:0007669"/>
    <property type="project" value="UniProtKB-UniPathway"/>
</dbReference>
<comment type="similarity">
    <text evidence="3 13">Belongs to the Glu/Leu/Phe/Val dehydrogenases family.</text>
</comment>
<feature type="active site" description="Proton donor/acceptor" evidence="11">
    <location>
        <position position="81"/>
    </location>
</feature>
<dbReference type="PROSITE" id="PS00065">
    <property type="entry name" value="D_2_HYDROXYACID_DH_1"/>
    <property type="match status" value="1"/>
</dbReference>
<evidence type="ECO:0000256" key="8">
    <source>
        <dbReference type="ARBA" id="ARBA00023002"/>
    </source>
</evidence>
<evidence type="ECO:0000256" key="3">
    <source>
        <dbReference type="ARBA" id="ARBA00006382"/>
    </source>
</evidence>
<dbReference type="InterPro" id="IPR006096">
    <property type="entry name" value="Glu/Leu/Phe/Val/Trp_DH_C"/>
</dbReference>
<keyword evidence="8 13" id="KW-0560">Oxidoreductase</keyword>
<accession>A0A101RMF4</accession>
<feature type="domain" description="Glutamate/phenylalanine/leucine/valine/L-tryptophan dehydrogenase C-terminal" evidence="14">
    <location>
        <begin position="149"/>
        <end position="358"/>
    </location>
</feature>
<dbReference type="SUPFAM" id="SSF51735">
    <property type="entry name" value="NAD(P)-binding Rossmann-fold domains"/>
    <property type="match status" value="1"/>
</dbReference>
<dbReference type="PANTHER" id="PTHR42722:SF1">
    <property type="entry name" value="VALINE DEHYDROGENASE"/>
    <property type="match status" value="1"/>
</dbReference>
<comment type="subunit">
    <text evidence="4">Homodimer.</text>
</comment>
<dbReference type="Gene3D" id="3.40.50.720">
    <property type="entry name" value="NAD(P)-binding Rossmann-like Domain"/>
    <property type="match status" value="1"/>
</dbReference>
<evidence type="ECO:0000256" key="13">
    <source>
        <dbReference type="RuleBase" id="RU004417"/>
    </source>
</evidence>
<dbReference type="SMART" id="SM00839">
    <property type="entry name" value="ELFV_dehydrog"/>
    <property type="match status" value="1"/>
</dbReference>
<comment type="catalytic activity">
    <reaction evidence="10">
        <text>L-valine + NAD(+) + H2O = 3-methyl-2-oxobutanoate + NH4(+) + NADH + H(+)</text>
        <dbReference type="Rhea" id="RHEA:30763"/>
        <dbReference type="ChEBI" id="CHEBI:11851"/>
        <dbReference type="ChEBI" id="CHEBI:15377"/>
        <dbReference type="ChEBI" id="CHEBI:15378"/>
        <dbReference type="ChEBI" id="CHEBI:28938"/>
        <dbReference type="ChEBI" id="CHEBI:57540"/>
        <dbReference type="ChEBI" id="CHEBI:57762"/>
        <dbReference type="ChEBI" id="CHEBI:57945"/>
        <dbReference type="EC" id="1.4.1.23"/>
    </reaction>
</comment>
<dbReference type="EC" id="1.4.1.23" evidence="5"/>
<dbReference type="GO" id="GO:0043837">
    <property type="term" value="F:valine dehydrogenase (NAD+) activity"/>
    <property type="evidence" value="ECO:0007669"/>
    <property type="project" value="UniProtKB-EC"/>
</dbReference>
<keyword evidence="7" id="KW-0101">Branched-chain amino acid catabolism</keyword>
<dbReference type="Pfam" id="PF00208">
    <property type="entry name" value="ELFV_dehydrog"/>
    <property type="match status" value="1"/>
</dbReference>
<evidence type="ECO:0000256" key="1">
    <source>
        <dbReference type="ARBA" id="ARBA00004496"/>
    </source>
</evidence>
<dbReference type="UniPathway" id="UPA00362"/>
<dbReference type="SUPFAM" id="SSF53223">
    <property type="entry name" value="Aminoacid dehydrogenase-like, N-terminal domain"/>
    <property type="match status" value="1"/>
</dbReference>
<evidence type="ECO:0000256" key="9">
    <source>
        <dbReference type="ARBA" id="ARBA00023027"/>
    </source>
</evidence>
<evidence type="ECO:0000256" key="10">
    <source>
        <dbReference type="ARBA" id="ARBA00048547"/>
    </source>
</evidence>
<name>A0A101RMF4_9ACTN</name>
<keyword evidence="9 12" id="KW-0520">NAD</keyword>
<dbReference type="PANTHER" id="PTHR42722">
    <property type="entry name" value="LEUCINE DEHYDROGENASE"/>
    <property type="match status" value="1"/>
</dbReference>
<evidence type="ECO:0000256" key="11">
    <source>
        <dbReference type="PIRSR" id="PIRSR000188-1"/>
    </source>
</evidence>
<dbReference type="InterPro" id="IPR006095">
    <property type="entry name" value="Glu/Leu/Phe/Val/Trp_DH"/>
</dbReference>
<evidence type="ECO:0000256" key="2">
    <source>
        <dbReference type="ARBA" id="ARBA00005109"/>
    </source>
</evidence>
<evidence type="ECO:0000256" key="4">
    <source>
        <dbReference type="ARBA" id="ARBA00011738"/>
    </source>
</evidence>
<evidence type="ECO:0000313" key="15">
    <source>
        <dbReference type="EMBL" id="KUN58299.1"/>
    </source>
</evidence>
<dbReference type="InterPro" id="IPR036291">
    <property type="entry name" value="NAD(P)-bd_dom_sf"/>
</dbReference>
<dbReference type="PIRSF" id="PIRSF000188">
    <property type="entry name" value="Phe_leu_dh"/>
    <property type="match status" value="1"/>
</dbReference>
<keyword evidence="12" id="KW-0547">Nucleotide-binding</keyword>
<dbReference type="CDD" id="cd01075">
    <property type="entry name" value="NAD_bind_Leu_Phe_Val_DH"/>
    <property type="match status" value="1"/>
</dbReference>
<dbReference type="GO" id="GO:0000166">
    <property type="term" value="F:nucleotide binding"/>
    <property type="evidence" value="ECO:0007669"/>
    <property type="project" value="UniProtKB-KW"/>
</dbReference>
<proteinExistence type="inferred from homology"/>
<dbReference type="AlphaFoldDB" id="A0A101RMF4"/>
<comment type="caution">
    <text evidence="15">The sequence shown here is derived from an EMBL/GenBank/DDBJ whole genome shotgun (WGS) entry which is preliminary data.</text>
</comment>
<dbReference type="Gene3D" id="3.40.50.10860">
    <property type="entry name" value="Leucine Dehydrogenase, chain A, domain 1"/>
    <property type="match status" value="1"/>
</dbReference>
<feature type="binding site" evidence="12">
    <location>
        <begin position="187"/>
        <end position="192"/>
    </location>
    <ligand>
        <name>NAD(+)</name>
        <dbReference type="ChEBI" id="CHEBI:57540"/>
    </ligand>
</feature>
<dbReference type="Pfam" id="PF02812">
    <property type="entry name" value="ELFV_dehydrog_N"/>
    <property type="match status" value="1"/>
</dbReference>
<dbReference type="InterPro" id="IPR016211">
    <property type="entry name" value="Glu/Phe/Leu/Val/Trp_DH_bac/arc"/>
</dbReference>
<evidence type="ECO:0000256" key="12">
    <source>
        <dbReference type="PIRSR" id="PIRSR000188-2"/>
    </source>
</evidence>
<comment type="subcellular location">
    <subcellularLocation>
        <location evidence="1">Cytoplasm</location>
    </subcellularLocation>
</comment>
<dbReference type="InterPro" id="IPR006097">
    <property type="entry name" value="Glu/Leu/Phe/Val/Trp_DH_dimer"/>
</dbReference>
<dbReference type="PRINTS" id="PR00082">
    <property type="entry name" value="GLFDHDRGNASE"/>
</dbReference>
<dbReference type="GO" id="GO:0005737">
    <property type="term" value="C:cytoplasm"/>
    <property type="evidence" value="ECO:0007669"/>
    <property type="project" value="UniProtKB-SubCell"/>
</dbReference>
<dbReference type="InterPro" id="IPR046346">
    <property type="entry name" value="Aminoacid_DH-like_N_sf"/>
</dbReference>
<dbReference type="STRING" id="58343.AQJ46_43700"/>
<reference evidence="15 16" key="1">
    <citation type="submission" date="2015-10" db="EMBL/GenBank/DDBJ databases">
        <title>Draft genome sequence of Streptomyces canus DSM 40017, type strain for the species Streptomyces canus.</title>
        <authorList>
            <person name="Ruckert C."/>
            <person name="Winkler A."/>
            <person name="Kalinowski J."/>
            <person name="Kampfer P."/>
            <person name="Glaeser S."/>
        </authorList>
    </citation>
    <scope>NUCLEOTIDE SEQUENCE [LARGE SCALE GENOMIC DNA]</scope>
    <source>
        <strain evidence="15 16">DSM 40017</strain>
    </source>
</reference>
<dbReference type="InterPro" id="IPR029752">
    <property type="entry name" value="D-isomer_DH_CS1"/>
</dbReference>
<protein>
    <recommendedName>
        <fullName evidence="6">Valine dehydrogenase</fullName>
        <ecNumber evidence="5">1.4.1.23</ecNumber>
    </recommendedName>
</protein>
<comment type="pathway">
    <text evidence="2">Amino-acid degradation; L-valine degradation.</text>
</comment>
<dbReference type="Proteomes" id="UP000053669">
    <property type="component" value="Unassembled WGS sequence"/>
</dbReference>
<evidence type="ECO:0000256" key="6">
    <source>
        <dbReference type="ARBA" id="ARBA00017332"/>
    </source>
</evidence>
<evidence type="ECO:0000256" key="7">
    <source>
        <dbReference type="ARBA" id="ARBA00022456"/>
    </source>
</evidence>
<dbReference type="RefSeq" id="WP_059210913.1">
    <property type="nucleotide sequence ID" value="NZ_KQ948676.1"/>
</dbReference>
<organism evidence="15 16">
    <name type="scientific">Streptomyces canus</name>
    <dbReference type="NCBI Taxonomy" id="58343"/>
    <lineage>
        <taxon>Bacteria</taxon>
        <taxon>Bacillati</taxon>
        <taxon>Actinomycetota</taxon>
        <taxon>Actinomycetes</taxon>
        <taxon>Kitasatosporales</taxon>
        <taxon>Streptomycetaceae</taxon>
        <taxon>Streptomyces</taxon>
        <taxon>Streptomyces aurantiacus group</taxon>
    </lineage>
</organism>
<evidence type="ECO:0000256" key="5">
    <source>
        <dbReference type="ARBA" id="ARBA00012136"/>
    </source>
</evidence>
<gene>
    <name evidence="15" type="ORF">AQJ46_43700</name>
</gene>
<evidence type="ECO:0000313" key="16">
    <source>
        <dbReference type="Proteomes" id="UP000053669"/>
    </source>
</evidence>
<sequence length="359" mass="37992">MNAHTELDATIDHEEVVIRRGERTGQPVIVAVHNTKLGPALGGVRLTKYDSPVSAVVDALRLSRAMTFKAAASNNGTGGGKSVVPLLPGGPQRVDGQFRTSLLLDVADVVHSLGGRYIVAPDVGTGPTEMRTMRMRTPYVGGYTITPEGIPATTHGTAGGVERALLATAQHLWGTTNLDGRTVAVIGFGAVGRSLTEKLIKRGATVSTTDIDESLREQAEAVGATWIPLDTAHEAEVDILAPCALGGTLTPALVPRLRCKAIVGSANNQLSTDSVADSLRERNIIWTPDFIANAGGILYASGIELQHLTPEQADHRLDEIAETTTRALERSHRDGVTTLAAAYDLARERLAAAETIRPQ</sequence>
<evidence type="ECO:0000259" key="14">
    <source>
        <dbReference type="SMART" id="SM00839"/>
    </source>
</evidence>
<dbReference type="EMBL" id="LMWU01000062">
    <property type="protein sequence ID" value="KUN58299.1"/>
    <property type="molecule type" value="Genomic_DNA"/>
</dbReference>